<evidence type="ECO:0000313" key="3">
    <source>
        <dbReference type="Proteomes" id="UP000481252"/>
    </source>
</evidence>
<keyword evidence="3" id="KW-1185">Reference proteome</keyword>
<name>A0A7C9VGN8_9HYPH</name>
<organism evidence="2 3">
    <name type="scientific">Mesorhizobium zhangyense</name>
    <dbReference type="NCBI Taxonomy" id="1776730"/>
    <lineage>
        <taxon>Bacteria</taxon>
        <taxon>Pseudomonadati</taxon>
        <taxon>Pseudomonadota</taxon>
        <taxon>Alphaproteobacteria</taxon>
        <taxon>Hyphomicrobiales</taxon>
        <taxon>Phyllobacteriaceae</taxon>
        <taxon>Mesorhizobium</taxon>
    </lineage>
</organism>
<gene>
    <name evidence="2" type="ORF">G6N74_26385</name>
</gene>
<dbReference type="InterPro" id="IPR037401">
    <property type="entry name" value="SnoaL-like"/>
</dbReference>
<dbReference type="SUPFAM" id="SSF54427">
    <property type="entry name" value="NTF2-like"/>
    <property type="match status" value="1"/>
</dbReference>
<dbReference type="EMBL" id="JAAKZG010000017">
    <property type="protein sequence ID" value="NGN44592.1"/>
    <property type="molecule type" value="Genomic_DNA"/>
</dbReference>
<dbReference type="RefSeq" id="WP_165120974.1">
    <property type="nucleotide sequence ID" value="NZ_JAAKZG010000017.1"/>
</dbReference>
<proteinExistence type="predicted"/>
<reference evidence="2 3" key="1">
    <citation type="submission" date="2020-02" db="EMBL/GenBank/DDBJ databases">
        <title>Genome sequence of the type strain CGMCC 1.15528 of Mesorhizobium zhangyense.</title>
        <authorList>
            <person name="Gao J."/>
            <person name="Sun J."/>
        </authorList>
    </citation>
    <scope>NUCLEOTIDE SEQUENCE [LARGE SCALE GENOMIC DNA]</scope>
    <source>
        <strain evidence="2 3">CGMCC 1.15528</strain>
    </source>
</reference>
<evidence type="ECO:0000313" key="2">
    <source>
        <dbReference type="EMBL" id="NGN44592.1"/>
    </source>
</evidence>
<sequence>MPRADEMSPRTKTEETILKFYTLLMTKQFDAWGELFTDDATQENPFVPDLKGLDKEFSGKERIVFHYRTVLTKRRGHVFTIHDIHESEDGNSVIVEANGKSEVPETGRIYDQRYVMIFGLRDGKIASLREYFNPLVFQKAFEGFLVGDGAIKH</sequence>
<dbReference type="Gene3D" id="3.10.450.50">
    <property type="match status" value="1"/>
</dbReference>
<dbReference type="Pfam" id="PF12680">
    <property type="entry name" value="SnoaL_2"/>
    <property type="match status" value="1"/>
</dbReference>
<dbReference type="InterPro" id="IPR032710">
    <property type="entry name" value="NTF2-like_dom_sf"/>
</dbReference>
<feature type="domain" description="SnoaL-like" evidence="1">
    <location>
        <begin position="19"/>
        <end position="127"/>
    </location>
</feature>
<dbReference type="AlphaFoldDB" id="A0A7C9VGN8"/>
<dbReference type="CDD" id="cd00531">
    <property type="entry name" value="NTF2_like"/>
    <property type="match status" value="1"/>
</dbReference>
<evidence type="ECO:0000259" key="1">
    <source>
        <dbReference type="Pfam" id="PF12680"/>
    </source>
</evidence>
<dbReference type="Proteomes" id="UP000481252">
    <property type="component" value="Unassembled WGS sequence"/>
</dbReference>
<accession>A0A7C9VGN8</accession>
<protein>
    <submittedName>
        <fullName evidence="2">SnoaL-like domain-containing protein</fullName>
    </submittedName>
</protein>
<comment type="caution">
    <text evidence="2">The sequence shown here is derived from an EMBL/GenBank/DDBJ whole genome shotgun (WGS) entry which is preliminary data.</text>
</comment>